<accession>A0A7S4QP31</accession>
<proteinExistence type="predicted"/>
<organism evidence="1">
    <name type="scientific">Ditylum brightwellii</name>
    <dbReference type="NCBI Taxonomy" id="49249"/>
    <lineage>
        <taxon>Eukaryota</taxon>
        <taxon>Sar</taxon>
        <taxon>Stramenopiles</taxon>
        <taxon>Ochrophyta</taxon>
        <taxon>Bacillariophyta</taxon>
        <taxon>Mediophyceae</taxon>
        <taxon>Lithodesmiophycidae</taxon>
        <taxon>Lithodesmiales</taxon>
        <taxon>Lithodesmiaceae</taxon>
        <taxon>Ditylum</taxon>
    </lineage>
</organism>
<evidence type="ECO:0000313" key="1">
    <source>
        <dbReference type="EMBL" id="CAE4587958.1"/>
    </source>
</evidence>
<name>A0A7S4QP31_9STRA</name>
<reference evidence="1" key="1">
    <citation type="submission" date="2021-01" db="EMBL/GenBank/DDBJ databases">
        <authorList>
            <person name="Corre E."/>
            <person name="Pelletier E."/>
            <person name="Niang G."/>
            <person name="Scheremetjew M."/>
            <person name="Finn R."/>
            <person name="Kale V."/>
            <person name="Holt S."/>
            <person name="Cochrane G."/>
            <person name="Meng A."/>
            <person name="Brown T."/>
            <person name="Cohen L."/>
        </authorList>
    </citation>
    <scope>NUCLEOTIDE SEQUENCE</scope>
    <source>
        <strain evidence="1">GSO104</strain>
    </source>
</reference>
<sequence length="444" mass="49975">MAPERASNVPVVLLPSFDDFATSMIKFSLSSSLSNRMASPWCKYVANCVFERYHEIIFRPTHRGKIERGHDGLICAWTRCLFNNLMIHHHAHYSARVSSKSVKANDSFKLTPLLQNLHCHILVRIQRSQTLGPDLHQSCSHCVGSPPNTNGVVSFASVIVNLLKEVRKVCSNQKENQGHLMCLSEILKHTPADVLFVQRQQFCINHNPPSIQDVGNLAEVMLQDFGTESMTIATNIFVGLGIFVHKLHTFLNIQQSTSELEEAQERTSDEMSCVNDITNDYLSKVVRIFFVRSDLSWMAGTKIGFGRMPLKKHHSWEHFVLLVQSELTYFTATCGVRWWNELIDSLFDASTDDDTEPTQPPVTISQLSDGFCDSVTQIWSAPDTNVQVEKTKSFYRVRKKSLQKAAKGSLFSIDPKGYTRVESTSNNNPLRLENASIGGILGNL</sequence>
<gene>
    <name evidence="1" type="ORF">DBRI00130_LOCUS4903</name>
</gene>
<dbReference type="AlphaFoldDB" id="A0A7S4QP31"/>
<protein>
    <submittedName>
        <fullName evidence="1">Uncharacterized protein</fullName>
    </submittedName>
</protein>
<dbReference type="EMBL" id="HBNS01006027">
    <property type="protein sequence ID" value="CAE4587958.1"/>
    <property type="molecule type" value="Transcribed_RNA"/>
</dbReference>